<organism evidence="5 6">
    <name type="scientific">Laetiporus sulphureus 93-53</name>
    <dbReference type="NCBI Taxonomy" id="1314785"/>
    <lineage>
        <taxon>Eukaryota</taxon>
        <taxon>Fungi</taxon>
        <taxon>Dikarya</taxon>
        <taxon>Basidiomycota</taxon>
        <taxon>Agaricomycotina</taxon>
        <taxon>Agaricomycetes</taxon>
        <taxon>Polyporales</taxon>
        <taxon>Laetiporus</taxon>
    </lineage>
</organism>
<dbReference type="GO" id="GO:0005634">
    <property type="term" value="C:nucleus"/>
    <property type="evidence" value="ECO:0007669"/>
    <property type="project" value="TreeGrafter"/>
</dbReference>
<dbReference type="InterPro" id="IPR050108">
    <property type="entry name" value="CDK"/>
</dbReference>
<dbReference type="Proteomes" id="UP000076871">
    <property type="component" value="Unassembled WGS sequence"/>
</dbReference>
<keyword evidence="5" id="KW-0808">Transferase</keyword>
<keyword evidence="3" id="KW-0067">ATP-binding</keyword>
<keyword evidence="2" id="KW-0547">Nucleotide-binding</keyword>
<dbReference type="InParanoid" id="A0A165FD66"/>
<dbReference type="GO" id="GO:0007346">
    <property type="term" value="P:regulation of mitotic cell cycle"/>
    <property type="evidence" value="ECO:0007669"/>
    <property type="project" value="TreeGrafter"/>
</dbReference>
<dbReference type="RefSeq" id="XP_040766531.1">
    <property type="nucleotide sequence ID" value="XM_040902933.1"/>
</dbReference>
<dbReference type="EMBL" id="KV427614">
    <property type="protein sequence ID" value="KZT08791.1"/>
    <property type="molecule type" value="Genomic_DNA"/>
</dbReference>
<evidence type="ECO:0000259" key="4">
    <source>
        <dbReference type="PROSITE" id="PS50011"/>
    </source>
</evidence>
<protein>
    <submittedName>
        <fullName evidence="5">Kinase-like protein</fullName>
    </submittedName>
</protein>
<evidence type="ECO:0000256" key="3">
    <source>
        <dbReference type="ARBA" id="ARBA00022840"/>
    </source>
</evidence>
<dbReference type="PROSITE" id="PS50011">
    <property type="entry name" value="PROTEIN_KINASE_DOM"/>
    <property type="match status" value="1"/>
</dbReference>
<dbReference type="InterPro" id="IPR011009">
    <property type="entry name" value="Kinase-like_dom_sf"/>
</dbReference>
<keyword evidence="5" id="KW-0418">Kinase</keyword>
<dbReference type="PANTHER" id="PTHR24056">
    <property type="entry name" value="CELL DIVISION PROTEIN KINASE"/>
    <property type="match status" value="1"/>
</dbReference>
<dbReference type="InterPro" id="IPR000719">
    <property type="entry name" value="Prot_kinase_dom"/>
</dbReference>
<evidence type="ECO:0000313" key="5">
    <source>
        <dbReference type="EMBL" id="KZT08791.1"/>
    </source>
</evidence>
<reference evidence="5 6" key="1">
    <citation type="journal article" date="2016" name="Mol. Biol. Evol.">
        <title>Comparative Genomics of Early-Diverging Mushroom-Forming Fungi Provides Insights into the Origins of Lignocellulose Decay Capabilities.</title>
        <authorList>
            <person name="Nagy L.G."/>
            <person name="Riley R."/>
            <person name="Tritt A."/>
            <person name="Adam C."/>
            <person name="Daum C."/>
            <person name="Floudas D."/>
            <person name="Sun H."/>
            <person name="Yadav J.S."/>
            <person name="Pangilinan J."/>
            <person name="Larsson K.H."/>
            <person name="Matsuura K."/>
            <person name="Barry K."/>
            <person name="Labutti K."/>
            <person name="Kuo R."/>
            <person name="Ohm R.A."/>
            <person name="Bhattacharya S.S."/>
            <person name="Shirouzu T."/>
            <person name="Yoshinaga Y."/>
            <person name="Martin F.M."/>
            <person name="Grigoriev I.V."/>
            <person name="Hibbett D.S."/>
        </authorList>
    </citation>
    <scope>NUCLEOTIDE SEQUENCE [LARGE SCALE GENOMIC DNA]</scope>
    <source>
        <strain evidence="5 6">93-53</strain>
    </source>
</reference>
<accession>A0A165FD66</accession>
<dbReference type="Gene3D" id="1.10.510.10">
    <property type="entry name" value="Transferase(Phosphotransferase) domain 1"/>
    <property type="match status" value="1"/>
</dbReference>
<evidence type="ECO:0000256" key="1">
    <source>
        <dbReference type="ARBA" id="ARBA00006485"/>
    </source>
</evidence>
<dbReference type="SMART" id="SM00220">
    <property type="entry name" value="S_TKc"/>
    <property type="match status" value="1"/>
</dbReference>
<dbReference type="Pfam" id="PF00069">
    <property type="entry name" value="Pkinase"/>
    <property type="match status" value="1"/>
</dbReference>
<dbReference type="Gene3D" id="3.30.200.20">
    <property type="entry name" value="Phosphorylase Kinase, domain 1"/>
    <property type="match status" value="1"/>
</dbReference>
<dbReference type="PROSITE" id="PS00108">
    <property type="entry name" value="PROTEIN_KINASE_ST"/>
    <property type="match status" value="1"/>
</dbReference>
<dbReference type="GeneID" id="63819964"/>
<gene>
    <name evidence="5" type="ORF">LAESUDRAFT_55637</name>
</gene>
<dbReference type="OrthoDB" id="413582at2759"/>
<feature type="domain" description="Protein kinase" evidence="4">
    <location>
        <begin position="26"/>
        <end position="385"/>
    </location>
</feature>
<dbReference type="GO" id="GO:0005524">
    <property type="term" value="F:ATP binding"/>
    <property type="evidence" value="ECO:0007669"/>
    <property type="project" value="UniProtKB-KW"/>
</dbReference>
<comment type="similarity">
    <text evidence="1">Belongs to the protein kinase superfamily. CMGC Ser/Thr protein kinase family. CDC2/CDKX subfamily.</text>
</comment>
<dbReference type="InterPro" id="IPR008271">
    <property type="entry name" value="Ser/Thr_kinase_AS"/>
</dbReference>
<sequence length="431" mass="47948">MVSYLMNSTITLDAIFDPDSLETIEESPVSYISSGRFRVDSAESLNEIVAIKSASTLPQVSRQPHDILKELRILRGLSHINVIQVLGYTFEPATSSIHYWMPYIPDHLKNVLNSPAFSPHSPSSYIDASATTSSFVVLAKSLMYQIAHGIAYLHHEGIAHRDIKPHNILLTRDGCIKLIDFGIAWVEPSKAGKDDLWPEPPGAMCFDVASGPYRSPELLFGPTTYDAFATDLWSLGATFAEFFTPLKLYRQYDEYDEDIGSDADEEGWEKEPFIVPRSLSVSDPDTVWKRESLFDSSRGSIGLAWSIFRTRGTPNKDNWPTFKELPDADKVIWQDVPPTDARSLLPNLPPEKDLAGACIDLIERLLTYTPAMRLPAYFVARHSWITAAPSLLLPSSYPIGDDIPRIEVWEGRALGDLLASVLSAGSSETIT</sequence>
<dbReference type="GO" id="GO:0004674">
    <property type="term" value="F:protein serine/threonine kinase activity"/>
    <property type="evidence" value="ECO:0007669"/>
    <property type="project" value="TreeGrafter"/>
</dbReference>
<dbReference type="AlphaFoldDB" id="A0A165FD66"/>
<dbReference type="STRING" id="1314785.A0A165FD66"/>
<proteinExistence type="inferred from homology"/>
<evidence type="ECO:0000313" key="6">
    <source>
        <dbReference type="Proteomes" id="UP000076871"/>
    </source>
</evidence>
<evidence type="ECO:0000256" key="2">
    <source>
        <dbReference type="ARBA" id="ARBA00022741"/>
    </source>
</evidence>
<dbReference type="PANTHER" id="PTHR24056:SF508">
    <property type="entry name" value="CYCLIN-DEPENDENT KINASE 10"/>
    <property type="match status" value="1"/>
</dbReference>
<dbReference type="SUPFAM" id="SSF56112">
    <property type="entry name" value="Protein kinase-like (PK-like)"/>
    <property type="match status" value="1"/>
</dbReference>
<name>A0A165FD66_9APHY</name>
<keyword evidence="6" id="KW-1185">Reference proteome</keyword>